<organism evidence="1 2">
    <name type="scientific">Brevibacterium epidermidis</name>
    <dbReference type="NCBI Taxonomy" id="1698"/>
    <lineage>
        <taxon>Bacteria</taxon>
        <taxon>Bacillati</taxon>
        <taxon>Actinomycetota</taxon>
        <taxon>Actinomycetes</taxon>
        <taxon>Micrococcales</taxon>
        <taxon>Brevibacteriaceae</taxon>
        <taxon>Brevibacterium</taxon>
    </lineage>
</organism>
<dbReference type="PANTHER" id="PTHR31793:SF2">
    <property type="entry name" value="BLR1345 PROTEIN"/>
    <property type="match status" value="1"/>
</dbReference>
<dbReference type="EMBL" id="DYXR01000386">
    <property type="protein sequence ID" value="HJE78727.1"/>
    <property type="molecule type" value="Genomic_DNA"/>
</dbReference>
<gene>
    <name evidence="1" type="ORF">K8V74_12380</name>
</gene>
<accession>A0A9D2UPP0</accession>
<reference evidence="1" key="2">
    <citation type="submission" date="2021-09" db="EMBL/GenBank/DDBJ databases">
        <authorList>
            <person name="Gilroy R."/>
        </authorList>
    </citation>
    <scope>NUCLEOTIDE SEQUENCE</scope>
    <source>
        <strain evidence="1">CHK139-4039</strain>
    </source>
</reference>
<dbReference type="Gene3D" id="3.10.129.10">
    <property type="entry name" value="Hotdog Thioesterase"/>
    <property type="match status" value="1"/>
</dbReference>
<protein>
    <submittedName>
        <fullName evidence="1">Thioesterase family protein</fullName>
    </submittedName>
</protein>
<sequence>MPKWIDYNGHMSEAFYVLVFGFATDQVMDQLGLDAAYRESQKASLYTVESHIRYLDEAALGDRLTVVPHLVSAGEKKLHLAYEMYVGDRLVSTEEIMALHVDQTSDRVVPFPDIVAERIAQIDTQRPDWVGRSIG</sequence>
<dbReference type="PANTHER" id="PTHR31793">
    <property type="entry name" value="4-HYDROXYBENZOYL-COA THIOESTERASE FAMILY MEMBER"/>
    <property type="match status" value="1"/>
</dbReference>
<dbReference type="GO" id="GO:0047617">
    <property type="term" value="F:fatty acyl-CoA hydrolase activity"/>
    <property type="evidence" value="ECO:0007669"/>
    <property type="project" value="TreeGrafter"/>
</dbReference>
<dbReference type="InterPro" id="IPR029069">
    <property type="entry name" value="HotDog_dom_sf"/>
</dbReference>
<dbReference type="SUPFAM" id="SSF54637">
    <property type="entry name" value="Thioesterase/thiol ester dehydrase-isomerase"/>
    <property type="match status" value="1"/>
</dbReference>
<proteinExistence type="predicted"/>
<dbReference type="Pfam" id="PF13279">
    <property type="entry name" value="4HBT_2"/>
    <property type="match status" value="1"/>
</dbReference>
<dbReference type="AlphaFoldDB" id="A0A9D2UPP0"/>
<dbReference type="Proteomes" id="UP000743760">
    <property type="component" value="Unassembled WGS sequence"/>
</dbReference>
<dbReference type="InterPro" id="IPR050563">
    <property type="entry name" value="4-hydroxybenzoyl-CoA_TE"/>
</dbReference>
<comment type="caution">
    <text evidence="1">The sequence shown here is derived from an EMBL/GenBank/DDBJ whole genome shotgun (WGS) entry which is preliminary data.</text>
</comment>
<dbReference type="CDD" id="cd00586">
    <property type="entry name" value="4HBT"/>
    <property type="match status" value="1"/>
</dbReference>
<reference evidence="1" key="1">
    <citation type="journal article" date="2021" name="PeerJ">
        <title>Extensive microbial diversity within the chicken gut microbiome revealed by metagenomics and culture.</title>
        <authorList>
            <person name="Gilroy R."/>
            <person name="Ravi A."/>
            <person name="Getino M."/>
            <person name="Pursley I."/>
            <person name="Horton D.L."/>
            <person name="Alikhan N.F."/>
            <person name="Baker D."/>
            <person name="Gharbi K."/>
            <person name="Hall N."/>
            <person name="Watson M."/>
            <person name="Adriaenssens E.M."/>
            <person name="Foster-Nyarko E."/>
            <person name="Jarju S."/>
            <person name="Secka A."/>
            <person name="Antonio M."/>
            <person name="Oren A."/>
            <person name="Chaudhuri R.R."/>
            <person name="La Ragione R."/>
            <person name="Hildebrand F."/>
            <person name="Pallen M.J."/>
        </authorList>
    </citation>
    <scope>NUCLEOTIDE SEQUENCE</scope>
    <source>
        <strain evidence="1">CHK139-4039</strain>
    </source>
</reference>
<evidence type="ECO:0000313" key="2">
    <source>
        <dbReference type="Proteomes" id="UP000743760"/>
    </source>
</evidence>
<evidence type="ECO:0000313" key="1">
    <source>
        <dbReference type="EMBL" id="HJE78727.1"/>
    </source>
</evidence>
<name>A0A9D2UPP0_BREEP</name>